<sequence length="1011" mass="109791">MFRALDAGLIRATARAGASPLPPLPTPDRTDDTSAAAQREWIRLAWCDAAFAEAIETASPALAERIEAVLAGRVVDAAQIRRVAFAILRYDLRFESRATPFGLFAGVAPVRFADSPEVVSGAQHRALARPEALRLRRATIPILHSLLRDMTVLFNNLASAQGGRLVVLGQAEHNELGSAAVSLRHTPATAAVQRLASAPIRYADLAAKLTAEFPTTPETTVEAMLRALVGQGVLLTRLQPPMSETDPLGFIADELAQSGHEIRQQMLCDGQQALQAVAAARGDAEQRATLREATRIVGQEGDRPALAVDLALDLNVALPPDVIAEAEHAADALLRLTPFPSGFGAWADYHHRFLERYGLGAAVPVREVIDPVAGQGFPAGFRDSLLPQPVTVLTDRDRALIALATEAIRTGREIDLADGALDQIATETITPPPHVGITFHLRAADLESVAAGRFTLSIEGASRAVGTTEGRVLHLLDQADRDRIVQVWEHLPTTIASARRVQVSAPPLFTSTENVARVPQVIGEFLALGEYPPPSANPVNLDDLAVSADTVRLFFIDLTDGSIVEPMVPNAVEPISRMHPVQRFLAELSRARASVYTKFDWGTASALPVLPQIRLGRSILVTARWKIRAEQLPDRERPWPEWKAAWQELRGELQIPDLVYLGESDVRIRINTTDPAHQALLRRELDRHPLVIVREAPSREDFGWIDGRAHEITLPLATTTPASQRECAPRLPQPFTMKDEHLPGTGTWLYAKVYTHPERMSSLLTDHVARFAAETGLDWWFIRYLDPLPHLRVRFRLTPATGYGAATEHLGAWAQDLRQRSLIGGLQLDTYIPETGRYGHGPAMAAAEESFAADSITALAQLRHTAAAVKLAQPLLAASLIDLTVAFTGSVDAGMRWLLEHVDRTGPPLDRTAVTALAGLLDPHASGRTLLTDSPSGSAVVDAWTRRAGAVGRYRSALAAAEHPTDPVLSALLHLHHIRAVGIDPGSEQAALKLARTAALAWHSRNRRSPS</sequence>
<dbReference type="AlphaFoldDB" id="A0A1G6Y9E0"/>
<keyword evidence="4" id="KW-1185">Reference proteome</keyword>
<dbReference type="STRING" id="58114.SAMN05216270_108211"/>
<organism evidence="3 4">
    <name type="scientific">Glycomyces harbinensis</name>
    <dbReference type="NCBI Taxonomy" id="58114"/>
    <lineage>
        <taxon>Bacteria</taxon>
        <taxon>Bacillati</taxon>
        <taxon>Actinomycetota</taxon>
        <taxon>Actinomycetes</taxon>
        <taxon>Glycomycetales</taxon>
        <taxon>Glycomycetaceae</taxon>
        <taxon>Glycomyces</taxon>
    </lineage>
</organism>
<dbReference type="Pfam" id="PF14028">
    <property type="entry name" value="Lant_dehydr_C"/>
    <property type="match status" value="1"/>
</dbReference>
<dbReference type="InterPro" id="IPR023809">
    <property type="entry name" value="Thiopep_bacteriocin_synth_dom"/>
</dbReference>
<gene>
    <name evidence="3" type="ORF">SAMN05216270_108211</name>
</gene>
<protein>
    <submittedName>
        <fullName evidence="3">Thiopeptide-type bacteriocin biosynthesis domain-containing protein</fullName>
    </submittedName>
</protein>
<evidence type="ECO:0000313" key="4">
    <source>
        <dbReference type="Proteomes" id="UP000198949"/>
    </source>
</evidence>
<evidence type="ECO:0000259" key="1">
    <source>
        <dbReference type="Pfam" id="PF04738"/>
    </source>
</evidence>
<evidence type="ECO:0000259" key="2">
    <source>
        <dbReference type="Pfam" id="PF14028"/>
    </source>
</evidence>
<feature type="domain" description="Thiopeptide-type bacteriocin biosynthesis" evidence="2">
    <location>
        <begin position="748"/>
        <end position="997"/>
    </location>
</feature>
<dbReference type="InterPro" id="IPR006827">
    <property type="entry name" value="Lant_deHydtase_N"/>
</dbReference>
<dbReference type="EMBL" id="FNAD01000008">
    <property type="protein sequence ID" value="SDD87008.1"/>
    <property type="molecule type" value="Genomic_DNA"/>
</dbReference>
<dbReference type="NCBIfam" id="TIGR03891">
    <property type="entry name" value="thiopep_ocin"/>
    <property type="match status" value="1"/>
</dbReference>
<proteinExistence type="predicted"/>
<name>A0A1G6Y9E0_9ACTN</name>
<evidence type="ECO:0000313" key="3">
    <source>
        <dbReference type="EMBL" id="SDD87008.1"/>
    </source>
</evidence>
<accession>A0A1G6Y9E0</accession>
<dbReference type="Pfam" id="PF04738">
    <property type="entry name" value="Lant_dehydr_N"/>
    <property type="match status" value="1"/>
</dbReference>
<reference evidence="4" key="1">
    <citation type="submission" date="2016-10" db="EMBL/GenBank/DDBJ databases">
        <authorList>
            <person name="Varghese N."/>
            <person name="Submissions S."/>
        </authorList>
    </citation>
    <scope>NUCLEOTIDE SEQUENCE [LARGE SCALE GENOMIC DNA]</scope>
    <source>
        <strain evidence="4">CGMCC 4.3516</strain>
    </source>
</reference>
<feature type="domain" description="Lantibiotic dehydratase N-terminal" evidence="1">
    <location>
        <begin position="48"/>
        <end position="681"/>
    </location>
</feature>
<dbReference type="Proteomes" id="UP000198949">
    <property type="component" value="Unassembled WGS sequence"/>
</dbReference>